<proteinExistence type="predicted"/>
<accession>A0A286E5P0</accession>
<dbReference type="Proteomes" id="UP000219669">
    <property type="component" value="Unassembled WGS sequence"/>
</dbReference>
<organism evidence="1 2">
    <name type="scientific">Alysiella filiformis DSM 16848</name>
    <dbReference type="NCBI Taxonomy" id="1120981"/>
    <lineage>
        <taxon>Bacteria</taxon>
        <taxon>Pseudomonadati</taxon>
        <taxon>Pseudomonadota</taxon>
        <taxon>Betaproteobacteria</taxon>
        <taxon>Neisseriales</taxon>
        <taxon>Neisseriaceae</taxon>
        <taxon>Alysiella</taxon>
    </lineage>
</organism>
<dbReference type="EMBL" id="OCNF01000003">
    <property type="protein sequence ID" value="SOD66181.1"/>
    <property type="molecule type" value="Genomic_DNA"/>
</dbReference>
<reference evidence="1 2" key="1">
    <citation type="submission" date="2017-09" db="EMBL/GenBank/DDBJ databases">
        <authorList>
            <person name="Ehlers B."/>
            <person name="Leendertz F.H."/>
        </authorList>
    </citation>
    <scope>NUCLEOTIDE SEQUENCE [LARGE SCALE GENOMIC DNA]</scope>
    <source>
        <strain evidence="1 2">DSM 16848</strain>
    </source>
</reference>
<name>A0A286E5P0_9NEIS</name>
<protein>
    <submittedName>
        <fullName evidence="1">Uncharacterized protein</fullName>
    </submittedName>
</protein>
<dbReference type="AlphaFoldDB" id="A0A286E5P0"/>
<evidence type="ECO:0000313" key="1">
    <source>
        <dbReference type="EMBL" id="SOD66181.1"/>
    </source>
</evidence>
<sequence>MFTINNQNLDMSHIYYQEKKYGINTQQKEVYSFLWSENIDLFLSICQKNIDDFILDCTFDSYDDLNGLEIEYLYNLNFPNSSSLLRNNPNEFCDLLYKYQNLLIFTPIFHNNTYNWQDSNIFIINPIQSISIENNHIKIQGIGYFLNK</sequence>
<evidence type="ECO:0000313" key="2">
    <source>
        <dbReference type="Proteomes" id="UP000219669"/>
    </source>
</evidence>
<gene>
    <name evidence="1" type="ORF">SAMN02746062_00528</name>
</gene>
<dbReference type="RefSeq" id="WP_143269096.1">
    <property type="nucleotide sequence ID" value="NZ_CP083931.1"/>
</dbReference>
<keyword evidence="2" id="KW-1185">Reference proteome</keyword>